<proteinExistence type="predicted"/>
<keyword evidence="1" id="KW-0812">Transmembrane</keyword>
<dbReference type="GO" id="GO:0005886">
    <property type="term" value="C:plasma membrane"/>
    <property type="evidence" value="ECO:0007669"/>
    <property type="project" value="TreeGrafter"/>
</dbReference>
<dbReference type="Proteomes" id="UP000000393">
    <property type="component" value="Chromosome"/>
</dbReference>
<name>D8K8D7_NITWC</name>
<keyword evidence="1" id="KW-1133">Transmembrane helix</keyword>
<accession>D8K8D7</accession>
<dbReference type="KEGG" id="nwa:Nwat_2225"/>
<protein>
    <submittedName>
        <fullName evidence="2">Invasion gene expression up-regulator SirB</fullName>
    </submittedName>
</protein>
<sequence length="128" mass="14483">MNVYLTLKYIHLTSIVTTLVLFVGRGLWMLSSSPYLQQRWVRIVPPIVDTVLLASAIGLTLVLHQYPFVNDWLTAKILALIGYIVFGSIALKYGRTRTIRIGAGCIALILFAYMVWVARSKTPFPWLL</sequence>
<dbReference type="RefSeq" id="WP_013221130.1">
    <property type="nucleotide sequence ID" value="NC_014315.1"/>
</dbReference>
<keyword evidence="1" id="KW-0472">Membrane</keyword>
<feature type="transmembrane region" description="Helical" evidence="1">
    <location>
        <begin position="98"/>
        <end position="118"/>
    </location>
</feature>
<dbReference type="EMBL" id="CP002086">
    <property type="protein sequence ID" value="ADJ29057.1"/>
    <property type="molecule type" value="Genomic_DNA"/>
</dbReference>
<feature type="transmembrane region" description="Helical" evidence="1">
    <location>
        <begin position="43"/>
        <end position="66"/>
    </location>
</feature>
<dbReference type="PANTHER" id="PTHR39594">
    <property type="entry name" value="PROTEIN YCHQ"/>
    <property type="match status" value="1"/>
</dbReference>
<dbReference type="HOGENOM" id="CLU_123860_2_0_6"/>
<feature type="transmembrane region" description="Helical" evidence="1">
    <location>
        <begin position="72"/>
        <end position="91"/>
    </location>
</feature>
<reference evidence="2 3" key="1">
    <citation type="submission" date="2010-06" db="EMBL/GenBank/DDBJ databases">
        <title>Complete sequence of chromosome of Nitrosococcus watsoni C-113.</title>
        <authorList>
            <consortium name="US DOE Joint Genome Institute"/>
            <person name="Lucas S."/>
            <person name="Copeland A."/>
            <person name="Lapidus A."/>
            <person name="Cheng J.-F."/>
            <person name="Bruce D."/>
            <person name="Goodwin L."/>
            <person name="Pitluck S."/>
            <person name="Malfatti S.A."/>
            <person name="Chain P.S.G."/>
            <person name="Land M."/>
            <person name="Hauser L."/>
            <person name="Kyrpides N."/>
            <person name="Ivanova N."/>
            <person name="Cambell M.A."/>
            <person name="Heidelberg J.F."/>
            <person name="Klotz M.G."/>
            <person name="Woyke T."/>
        </authorList>
    </citation>
    <scope>NUCLEOTIDE SEQUENCE [LARGE SCALE GENOMIC DNA]</scope>
    <source>
        <strain evidence="2 3">C-113</strain>
    </source>
</reference>
<dbReference type="Pfam" id="PF04247">
    <property type="entry name" value="SirB"/>
    <property type="match status" value="1"/>
</dbReference>
<dbReference type="STRING" id="105559.Nwat_2225"/>
<evidence type="ECO:0000313" key="3">
    <source>
        <dbReference type="Proteomes" id="UP000000393"/>
    </source>
</evidence>
<organism evidence="2 3">
    <name type="scientific">Nitrosococcus watsoni (strain C-113)</name>
    <dbReference type="NCBI Taxonomy" id="105559"/>
    <lineage>
        <taxon>Bacteria</taxon>
        <taxon>Pseudomonadati</taxon>
        <taxon>Pseudomonadota</taxon>
        <taxon>Gammaproteobacteria</taxon>
        <taxon>Chromatiales</taxon>
        <taxon>Chromatiaceae</taxon>
        <taxon>Nitrosococcus</taxon>
    </lineage>
</organism>
<feature type="transmembrane region" description="Helical" evidence="1">
    <location>
        <begin position="12"/>
        <end position="31"/>
    </location>
</feature>
<gene>
    <name evidence="2" type="ordered locus">Nwat_2225</name>
</gene>
<dbReference type="InterPro" id="IPR007360">
    <property type="entry name" value="SirB"/>
</dbReference>
<dbReference type="OrthoDB" id="5588650at2"/>
<evidence type="ECO:0000313" key="2">
    <source>
        <dbReference type="EMBL" id="ADJ29057.1"/>
    </source>
</evidence>
<dbReference type="PIRSF" id="PIRSF005610">
    <property type="entry name" value="SirB"/>
    <property type="match status" value="1"/>
</dbReference>
<dbReference type="PANTHER" id="PTHR39594:SF1">
    <property type="entry name" value="PROTEIN YCHQ"/>
    <property type="match status" value="1"/>
</dbReference>
<keyword evidence="3" id="KW-1185">Reference proteome</keyword>
<evidence type="ECO:0000256" key="1">
    <source>
        <dbReference type="SAM" id="Phobius"/>
    </source>
</evidence>
<dbReference type="eggNOG" id="COG3094">
    <property type="taxonomic scope" value="Bacteria"/>
</dbReference>
<dbReference type="AlphaFoldDB" id="D8K8D7"/>